<dbReference type="GO" id="GO:0006508">
    <property type="term" value="P:proteolysis"/>
    <property type="evidence" value="ECO:0007669"/>
    <property type="project" value="UniProtKB-KW"/>
</dbReference>
<keyword evidence="3" id="KW-0378">Hydrolase</keyword>
<name>A0A2P8CL09_9BACT</name>
<keyword evidence="11" id="KW-1185">Reference proteome</keyword>
<dbReference type="InterPro" id="IPR020891">
    <property type="entry name" value="UPF0758_CS"/>
</dbReference>
<dbReference type="Pfam" id="PF04002">
    <property type="entry name" value="RadC"/>
    <property type="match status" value="1"/>
</dbReference>
<evidence type="ECO:0000313" key="9">
    <source>
        <dbReference type="EMBL" id="PSK85644.1"/>
    </source>
</evidence>
<evidence type="ECO:0000256" key="3">
    <source>
        <dbReference type="ARBA" id="ARBA00022801"/>
    </source>
</evidence>
<proteinExistence type="inferred from homology"/>
<dbReference type="EMBL" id="PYGC01000001">
    <property type="protein sequence ID" value="PSK85644.1"/>
    <property type="molecule type" value="Genomic_DNA"/>
</dbReference>
<dbReference type="GO" id="GO:0008237">
    <property type="term" value="F:metallopeptidase activity"/>
    <property type="evidence" value="ECO:0007669"/>
    <property type="project" value="UniProtKB-KW"/>
</dbReference>
<organism evidence="9 10">
    <name type="scientific">Prolixibacter denitrificans</name>
    <dbReference type="NCBI Taxonomy" id="1541063"/>
    <lineage>
        <taxon>Bacteria</taxon>
        <taxon>Pseudomonadati</taxon>
        <taxon>Bacteroidota</taxon>
        <taxon>Bacteroidia</taxon>
        <taxon>Marinilabiliales</taxon>
        <taxon>Prolixibacteraceae</taxon>
        <taxon>Prolixibacter</taxon>
    </lineage>
</organism>
<dbReference type="InterPro" id="IPR046778">
    <property type="entry name" value="UPF0758_N"/>
</dbReference>
<reference evidence="8 11" key="2">
    <citation type="submission" date="2019-10" db="EMBL/GenBank/DDBJ databases">
        <title>Prolixibacter strains distinguished by the presence of nitrate reductase genes were adept at nitrate-dependent anaerobic corrosion of metallic iron and carbon steel.</title>
        <authorList>
            <person name="Iino T."/>
            <person name="Shono N."/>
            <person name="Ito K."/>
            <person name="Nakamura R."/>
            <person name="Sueoka K."/>
            <person name="Harayama S."/>
            <person name="Ohkuma M."/>
        </authorList>
    </citation>
    <scope>NUCLEOTIDE SEQUENCE [LARGE SCALE GENOMIC DNA]</scope>
    <source>
        <strain evidence="8 11">MIC1-1</strain>
    </source>
</reference>
<dbReference type="GO" id="GO:0046872">
    <property type="term" value="F:metal ion binding"/>
    <property type="evidence" value="ECO:0007669"/>
    <property type="project" value="UniProtKB-KW"/>
</dbReference>
<keyword evidence="4" id="KW-0862">Zinc</keyword>
<sequence length="231" mass="25722">MEEYRKLSIKDWAVEDRPREKLLYRGLASLSDAELIAILIGSGNSEETAVELSRRILGTVKNNLNALGKLDVDALKKFRGIGEAKAITVIAALELGRRRNQSEALKAKQVTSSRDAAEFLQPVMGDLSHEEFWLILLNRHNKIIHYERISQGGLTGTVIDVRLILKKALEKLATSIIIAHNHPSGNLLASESDRKITKQMKEAAKLMEIPLLDHLIITQNGYYSFADDGAI</sequence>
<dbReference type="OrthoDB" id="9804482at2"/>
<evidence type="ECO:0000313" key="10">
    <source>
        <dbReference type="Proteomes" id="UP000240621"/>
    </source>
</evidence>
<comment type="caution">
    <text evidence="9">The sequence shown here is derived from an EMBL/GenBank/DDBJ whole genome shotgun (WGS) entry which is preliminary data.</text>
</comment>
<keyword evidence="2" id="KW-0479">Metal-binding</keyword>
<dbReference type="RefSeq" id="WP_106540665.1">
    <property type="nucleotide sequence ID" value="NZ_BLAU01000001.1"/>
</dbReference>
<evidence type="ECO:0000256" key="5">
    <source>
        <dbReference type="ARBA" id="ARBA00023049"/>
    </source>
</evidence>
<dbReference type="CDD" id="cd08071">
    <property type="entry name" value="MPN_DUF2466"/>
    <property type="match status" value="1"/>
</dbReference>
<dbReference type="Proteomes" id="UP000240621">
    <property type="component" value="Unassembled WGS sequence"/>
</dbReference>
<evidence type="ECO:0000256" key="4">
    <source>
        <dbReference type="ARBA" id="ARBA00022833"/>
    </source>
</evidence>
<evidence type="ECO:0000259" key="7">
    <source>
        <dbReference type="PROSITE" id="PS50249"/>
    </source>
</evidence>
<dbReference type="PANTHER" id="PTHR30471">
    <property type="entry name" value="DNA REPAIR PROTEIN RADC"/>
    <property type="match status" value="1"/>
</dbReference>
<dbReference type="NCBIfam" id="TIGR00608">
    <property type="entry name" value="radc"/>
    <property type="match status" value="1"/>
</dbReference>
<dbReference type="EMBL" id="BLAU01000001">
    <property type="protein sequence ID" value="GET20264.1"/>
    <property type="molecule type" value="Genomic_DNA"/>
</dbReference>
<dbReference type="Pfam" id="PF20582">
    <property type="entry name" value="UPF0758_N"/>
    <property type="match status" value="1"/>
</dbReference>
<evidence type="ECO:0000256" key="2">
    <source>
        <dbReference type="ARBA" id="ARBA00022723"/>
    </source>
</evidence>
<keyword evidence="1" id="KW-0645">Protease</keyword>
<feature type="domain" description="MPN" evidence="7">
    <location>
        <begin position="109"/>
        <end position="231"/>
    </location>
</feature>
<dbReference type="Gene3D" id="3.40.140.10">
    <property type="entry name" value="Cytidine Deaminase, domain 2"/>
    <property type="match status" value="1"/>
</dbReference>
<dbReference type="AlphaFoldDB" id="A0A2P8CL09"/>
<accession>A0A2P8CL09</accession>
<evidence type="ECO:0000313" key="8">
    <source>
        <dbReference type="EMBL" id="GET20264.1"/>
    </source>
</evidence>
<keyword evidence="5" id="KW-0482">Metalloprotease</keyword>
<dbReference type="PROSITE" id="PS50249">
    <property type="entry name" value="MPN"/>
    <property type="match status" value="1"/>
</dbReference>
<comment type="similarity">
    <text evidence="6">Belongs to the UPF0758 family.</text>
</comment>
<evidence type="ECO:0000256" key="6">
    <source>
        <dbReference type="RuleBase" id="RU003797"/>
    </source>
</evidence>
<dbReference type="InterPro" id="IPR001405">
    <property type="entry name" value="UPF0758"/>
</dbReference>
<dbReference type="PANTHER" id="PTHR30471:SF3">
    <property type="entry name" value="UPF0758 PROTEIN YEES-RELATED"/>
    <property type="match status" value="1"/>
</dbReference>
<dbReference type="InterPro" id="IPR037518">
    <property type="entry name" value="MPN"/>
</dbReference>
<evidence type="ECO:0000313" key="11">
    <source>
        <dbReference type="Proteomes" id="UP000396862"/>
    </source>
</evidence>
<evidence type="ECO:0000256" key="1">
    <source>
        <dbReference type="ARBA" id="ARBA00022670"/>
    </source>
</evidence>
<protein>
    <submittedName>
        <fullName evidence="9">DNA repair protein RadC</fullName>
    </submittedName>
</protein>
<dbReference type="PROSITE" id="PS01302">
    <property type="entry name" value="UPF0758"/>
    <property type="match status" value="1"/>
</dbReference>
<dbReference type="NCBIfam" id="NF000642">
    <property type="entry name" value="PRK00024.1"/>
    <property type="match status" value="1"/>
</dbReference>
<dbReference type="InterPro" id="IPR025657">
    <property type="entry name" value="RadC_JAB"/>
</dbReference>
<gene>
    <name evidence="8" type="primary">radC</name>
    <name evidence="9" type="ORF">CLV93_101610</name>
    <name evidence="8" type="ORF">JCM18694_05100</name>
</gene>
<reference evidence="9 10" key="1">
    <citation type="submission" date="2018-03" db="EMBL/GenBank/DDBJ databases">
        <title>Genomic Encyclopedia of Archaeal and Bacterial Type Strains, Phase II (KMG-II): from individual species to whole genera.</title>
        <authorList>
            <person name="Goeker M."/>
        </authorList>
    </citation>
    <scope>NUCLEOTIDE SEQUENCE [LARGE SCALE GENOMIC DNA]</scope>
    <source>
        <strain evidence="9 10">DSM 27267</strain>
    </source>
</reference>
<dbReference type="Proteomes" id="UP000396862">
    <property type="component" value="Unassembled WGS sequence"/>
</dbReference>